<gene>
    <name evidence="2" type="ORF">SAMN06295879_3232</name>
    <name evidence="1" type="ORF">TZ00_14950</name>
</gene>
<dbReference type="Proteomes" id="UP000032503">
    <property type="component" value="Unassembled WGS sequence"/>
</dbReference>
<dbReference type="AlphaFoldDB" id="A0A1T4YHY1"/>
<reference evidence="1" key="2">
    <citation type="submission" date="2015-02" db="EMBL/GenBank/DDBJ databases">
        <authorList>
            <person name="Vasilyev I.Y."/>
            <person name="Siniagina M.N."/>
            <person name="Malanin S.Y."/>
            <person name="Boulygina E.A."/>
            <person name="Grygoryeva T.V."/>
            <person name="Yarullina D.R."/>
            <person name="Ilinskaya O.N."/>
        </authorList>
    </citation>
    <scope>NUCLEOTIDE SEQUENCE</scope>
    <source>
        <strain evidence="1">VKM Ac-1804</strain>
    </source>
</reference>
<reference evidence="1 3" key="1">
    <citation type="journal article" date="2001" name="Int. J. Syst. Evol. Microbiol.">
        <title>Agreia bicolorata gen. nov., sp. nov., to accommodate actinobacteria isolated from narrow reed grass infected by the nematode Heteroanguina graminophila.</title>
        <authorList>
            <person name="Evtushenko L.I."/>
            <person name="Dorofeeva L.V."/>
            <person name="Dobrovolskaya T.G."/>
            <person name="Streshinskaya G.M."/>
            <person name="Subbotin S.A."/>
            <person name="Tiedje J.M."/>
        </authorList>
    </citation>
    <scope>NUCLEOTIDE SEQUENCE [LARGE SCALE GENOMIC DNA]</scope>
    <source>
        <strain evidence="1 3">VKM Ac-1804</strain>
    </source>
</reference>
<dbReference type="EMBL" id="JYFC01000007">
    <property type="protein sequence ID" value="KJC63380.1"/>
    <property type="molecule type" value="Genomic_DNA"/>
</dbReference>
<evidence type="ECO:0000313" key="3">
    <source>
        <dbReference type="Proteomes" id="UP000032503"/>
    </source>
</evidence>
<reference evidence="4" key="4">
    <citation type="submission" date="2017-02" db="EMBL/GenBank/DDBJ databases">
        <authorList>
            <person name="Varghese N."/>
            <person name="Submissions S."/>
        </authorList>
    </citation>
    <scope>NUCLEOTIDE SEQUENCE [LARGE SCALE GENOMIC DNA]</scope>
    <source>
        <strain evidence="4">VKM Ac-2052</strain>
    </source>
</reference>
<proteinExistence type="predicted"/>
<evidence type="ECO:0000313" key="2">
    <source>
        <dbReference type="EMBL" id="SKB01396.1"/>
    </source>
</evidence>
<sequence length="93" mass="10777">MEKDLLALSQLRQEARDVLDAGIEARCREGEDPWEFLPDLPTVDQCVVIGLRTAHVEQRDPSEPRLSNFEILRSIAFDYPELRRAAWSLVTRR</sequence>
<evidence type="ECO:0000313" key="1">
    <source>
        <dbReference type="EMBL" id="KJC63380.1"/>
    </source>
</evidence>
<organism evidence="2 4">
    <name type="scientific">Agreia bicolorata</name>
    <dbReference type="NCBI Taxonomy" id="110935"/>
    <lineage>
        <taxon>Bacteria</taxon>
        <taxon>Bacillati</taxon>
        <taxon>Actinomycetota</taxon>
        <taxon>Actinomycetes</taxon>
        <taxon>Micrococcales</taxon>
        <taxon>Microbacteriaceae</taxon>
        <taxon>Agreia</taxon>
    </lineage>
</organism>
<evidence type="ECO:0000313" key="4">
    <source>
        <dbReference type="Proteomes" id="UP000189735"/>
    </source>
</evidence>
<dbReference type="EMBL" id="FUYG01000010">
    <property type="protein sequence ID" value="SKB01396.1"/>
    <property type="molecule type" value="Genomic_DNA"/>
</dbReference>
<dbReference type="Proteomes" id="UP000189735">
    <property type="component" value="Unassembled WGS sequence"/>
</dbReference>
<name>A0A1T4YHY1_9MICO</name>
<keyword evidence="3" id="KW-1185">Reference proteome</keyword>
<protein>
    <submittedName>
        <fullName evidence="2">Uncharacterized protein</fullName>
    </submittedName>
</protein>
<reference evidence="2" key="3">
    <citation type="submission" date="2017-02" db="EMBL/GenBank/DDBJ databases">
        <authorList>
            <person name="Peterson S.W."/>
        </authorList>
    </citation>
    <scope>NUCLEOTIDE SEQUENCE [LARGE SCALE GENOMIC DNA]</scope>
    <source>
        <strain evidence="2">VKM Ac-2052</strain>
    </source>
</reference>
<accession>A0A1T4YHY1</accession>
<dbReference type="RefSeq" id="WP_044442908.1">
    <property type="nucleotide sequence ID" value="NZ_FUYG01000010.1"/>
</dbReference>